<dbReference type="HAMAP" id="MF_00365">
    <property type="entry name" value="RecF"/>
    <property type="match status" value="1"/>
</dbReference>
<dbReference type="InterPro" id="IPR003395">
    <property type="entry name" value="RecF/RecN/SMC_N"/>
</dbReference>
<evidence type="ECO:0000256" key="8">
    <source>
        <dbReference type="ARBA" id="ARBA00023125"/>
    </source>
</evidence>
<protein>
    <recommendedName>
        <fullName evidence="3 9">DNA replication and repair protein RecF</fullName>
    </recommendedName>
</protein>
<gene>
    <name evidence="9 12" type="primary">recF</name>
    <name evidence="12" type="ORF">IAD49_01635</name>
</gene>
<keyword evidence="5 9" id="KW-0235">DNA replication</keyword>
<sequence>MILKKIKISNFRNYEKLSLEFHDGINIIYGNNGQGKTNLLESLYVLALTKSHRSFIDQHLIQKGKESATIKGTLLKNDFPKELEVVIKKTTKAFQIDQNKIKKSSDYISNMNIIIFYPEDLEIIKGSPAIRRRYLNTELSQIYSHYINILSDYNKLLKFRNDYLKKISRNEPIDSVYFEILNQYFIDKAILIYKMRKKFVEKLNQYCTDIFYDLSGLSNFLIHYHSFMEFDDDSIDDMKLKMKEKLTENFSTEKKLGTTLTGPHRDDLEFYLNDINLKNYGSQGQQRMAVLALKLSEVQMILKKTEETPILLLDDVFSELDQQKKNNLLKYIQGNIQTIITTTDLDQVDPSIVDESKLIKISHGNVESVEEVKKHGRK</sequence>
<evidence type="ECO:0000313" key="13">
    <source>
        <dbReference type="Proteomes" id="UP000824087"/>
    </source>
</evidence>
<dbReference type="PROSITE" id="PS00617">
    <property type="entry name" value="RECF_1"/>
    <property type="match status" value="1"/>
</dbReference>
<evidence type="ECO:0000256" key="3">
    <source>
        <dbReference type="ARBA" id="ARBA00020170"/>
    </source>
</evidence>
<dbReference type="Gene3D" id="3.40.50.300">
    <property type="entry name" value="P-loop containing nucleotide triphosphate hydrolases"/>
    <property type="match status" value="1"/>
</dbReference>
<dbReference type="GO" id="GO:0009432">
    <property type="term" value="P:SOS response"/>
    <property type="evidence" value="ECO:0007669"/>
    <property type="project" value="UniProtKB-UniRule"/>
</dbReference>
<dbReference type="PANTHER" id="PTHR32182">
    <property type="entry name" value="DNA REPLICATION AND REPAIR PROTEIN RECF"/>
    <property type="match status" value="1"/>
</dbReference>
<proteinExistence type="inferred from homology"/>
<evidence type="ECO:0000259" key="11">
    <source>
        <dbReference type="Pfam" id="PF02463"/>
    </source>
</evidence>
<dbReference type="CDD" id="cd03242">
    <property type="entry name" value="ABC_RecF"/>
    <property type="match status" value="1"/>
</dbReference>
<reference evidence="12" key="1">
    <citation type="submission" date="2020-10" db="EMBL/GenBank/DDBJ databases">
        <authorList>
            <person name="Gilroy R."/>
        </authorList>
    </citation>
    <scope>NUCLEOTIDE SEQUENCE</scope>
    <source>
        <strain evidence="12">CHK197-8231</strain>
    </source>
</reference>
<evidence type="ECO:0000256" key="4">
    <source>
        <dbReference type="ARBA" id="ARBA00022490"/>
    </source>
</evidence>
<dbReference type="AlphaFoldDB" id="A0A9D1HU05"/>
<dbReference type="PROSITE" id="PS00618">
    <property type="entry name" value="RECF_2"/>
    <property type="match status" value="1"/>
</dbReference>
<dbReference type="GO" id="GO:0006302">
    <property type="term" value="P:double-strand break repair"/>
    <property type="evidence" value="ECO:0007669"/>
    <property type="project" value="TreeGrafter"/>
</dbReference>
<comment type="subcellular location">
    <subcellularLocation>
        <location evidence="1 9 10">Cytoplasm</location>
    </subcellularLocation>
</comment>
<evidence type="ECO:0000256" key="9">
    <source>
        <dbReference type="HAMAP-Rule" id="MF_00365"/>
    </source>
</evidence>
<dbReference type="NCBIfam" id="TIGR00611">
    <property type="entry name" value="recf"/>
    <property type="match status" value="1"/>
</dbReference>
<dbReference type="PANTHER" id="PTHR32182:SF0">
    <property type="entry name" value="DNA REPLICATION AND REPAIR PROTEIN RECF"/>
    <property type="match status" value="1"/>
</dbReference>
<organism evidence="12 13">
    <name type="scientific">Candidatus Fimihabitans intestinipullorum</name>
    <dbReference type="NCBI Taxonomy" id="2840820"/>
    <lineage>
        <taxon>Bacteria</taxon>
        <taxon>Bacillati</taxon>
        <taxon>Mycoplasmatota</taxon>
        <taxon>Mycoplasmatota incertae sedis</taxon>
        <taxon>Candidatus Fimihabitans</taxon>
    </lineage>
</organism>
<dbReference type="InterPro" id="IPR042174">
    <property type="entry name" value="RecF_2"/>
</dbReference>
<evidence type="ECO:0000256" key="10">
    <source>
        <dbReference type="RuleBase" id="RU000578"/>
    </source>
</evidence>
<evidence type="ECO:0000256" key="2">
    <source>
        <dbReference type="ARBA" id="ARBA00008016"/>
    </source>
</evidence>
<evidence type="ECO:0000256" key="7">
    <source>
        <dbReference type="ARBA" id="ARBA00022840"/>
    </source>
</evidence>
<dbReference type="SUPFAM" id="SSF52540">
    <property type="entry name" value="P-loop containing nucleoside triphosphate hydrolases"/>
    <property type="match status" value="1"/>
</dbReference>
<dbReference type="EMBL" id="DVML01000009">
    <property type="protein sequence ID" value="HIU22262.1"/>
    <property type="molecule type" value="Genomic_DNA"/>
</dbReference>
<keyword evidence="8 9" id="KW-0238">DNA-binding</keyword>
<feature type="domain" description="RecF/RecN/SMC N-terminal" evidence="11">
    <location>
        <begin position="3"/>
        <end position="349"/>
    </location>
</feature>
<comment type="caution">
    <text evidence="12">The sequence shown here is derived from an EMBL/GenBank/DDBJ whole genome shotgun (WGS) entry which is preliminary data.</text>
</comment>
<keyword evidence="9 10" id="KW-0234">DNA repair</keyword>
<reference evidence="12" key="2">
    <citation type="journal article" date="2021" name="PeerJ">
        <title>Extensive microbial diversity within the chicken gut microbiome revealed by metagenomics and culture.</title>
        <authorList>
            <person name="Gilroy R."/>
            <person name="Ravi A."/>
            <person name="Getino M."/>
            <person name="Pursley I."/>
            <person name="Horton D.L."/>
            <person name="Alikhan N.F."/>
            <person name="Baker D."/>
            <person name="Gharbi K."/>
            <person name="Hall N."/>
            <person name="Watson M."/>
            <person name="Adriaenssens E.M."/>
            <person name="Foster-Nyarko E."/>
            <person name="Jarju S."/>
            <person name="Secka A."/>
            <person name="Antonio M."/>
            <person name="Oren A."/>
            <person name="Chaudhuri R.R."/>
            <person name="La Ragione R."/>
            <person name="Hildebrand F."/>
            <person name="Pallen M.J."/>
        </authorList>
    </citation>
    <scope>NUCLEOTIDE SEQUENCE</scope>
    <source>
        <strain evidence="12">CHK197-8231</strain>
    </source>
</reference>
<dbReference type="GO" id="GO:0005737">
    <property type="term" value="C:cytoplasm"/>
    <property type="evidence" value="ECO:0007669"/>
    <property type="project" value="UniProtKB-SubCell"/>
</dbReference>
<evidence type="ECO:0000256" key="1">
    <source>
        <dbReference type="ARBA" id="ARBA00004496"/>
    </source>
</evidence>
<dbReference type="Proteomes" id="UP000824087">
    <property type="component" value="Unassembled WGS sequence"/>
</dbReference>
<dbReference type="GO" id="GO:0005524">
    <property type="term" value="F:ATP binding"/>
    <property type="evidence" value="ECO:0007669"/>
    <property type="project" value="UniProtKB-UniRule"/>
</dbReference>
<dbReference type="InterPro" id="IPR027417">
    <property type="entry name" value="P-loop_NTPase"/>
</dbReference>
<dbReference type="GO" id="GO:0006260">
    <property type="term" value="P:DNA replication"/>
    <property type="evidence" value="ECO:0007669"/>
    <property type="project" value="UniProtKB-UniRule"/>
</dbReference>
<dbReference type="GO" id="GO:0000731">
    <property type="term" value="P:DNA synthesis involved in DNA repair"/>
    <property type="evidence" value="ECO:0007669"/>
    <property type="project" value="TreeGrafter"/>
</dbReference>
<dbReference type="GO" id="GO:0003697">
    <property type="term" value="F:single-stranded DNA binding"/>
    <property type="evidence" value="ECO:0007669"/>
    <property type="project" value="UniProtKB-UniRule"/>
</dbReference>
<evidence type="ECO:0000256" key="6">
    <source>
        <dbReference type="ARBA" id="ARBA00022741"/>
    </source>
</evidence>
<keyword evidence="6 9" id="KW-0547">Nucleotide-binding</keyword>
<evidence type="ECO:0000256" key="5">
    <source>
        <dbReference type="ARBA" id="ARBA00022705"/>
    </source>
</evidence>
<dbReference type="InterPro" id="IPR001238">
    <property type="entry name" value="DNA-binding_RecF"/>
</dbReference>
<comment type="function">
    <text evidence="9 10">The RecF protein is involved in DNA metabolism; it is required for DNA replication and normal SOS inducibility. RecF binds preferentially to single-stranded, linear DNA. It also seems to bind ATP.</text>
</comment>
<dbReference type="InterPro" id="IPR018078">
    <property type="entry name" value="DNA-binding_RecF_CS"/>
</dbReference>
<keyword evidence="7 9" id="KW-0067">ATP-binding</keyword>
<accession>A0A9D1HU05</accession>
<comment type="similarity">
    <text evidence="2 9 10">Belongs to the RecF family.</text>
</comment>
<evidence type="ECO:0000313" key="12">
    <source>
        <dbReference type="EMBL" id="HIU22262.1"/>
    </source>
</evidence>
<dbReference type="Gene3D" id="1.20.1050.90">
    <property type="entry name" value="RecF/RecN/SMC, N-terminal domain"/>
    <property type="match status" value="1"/>
</dbReference>
<keyword evidence="9 10" id="KW-0227">DNA damage</keyword>
<feature type="binding site" evidence="9">
    <location>
        <begin position="30"/>
        <end position="37"/>
    </location>
    <ligand>
        <name>ATP</name>
        <dbReference type="ChEBI" id="CHEBI:30616"/>
    </ligand>
</feature>
<name>A0A9D1HU05_9BACT</name>
<keyword evidence="4 9" id="KW-0963">Cytoplasm</keyword>
<dbReference type="Pfam" id="PF02463">
    <property type="entry name" value="SMC_N"/>
    <property type="match status" value="1"/>
</dbReference>
<keyword evidence="9 10" id="KW-0742">SOS response</keyword>